<sequence>MPKKRSKFDEIAEELNGMSVEQSAKKMGKSEHVLLNEIYQRGGGAIKIKDGKIIVDVPSWREIREVTGHRVTGTRTAESYEGRHARNKKTADYYIKTGGLSIDPKEYELNWGTSEGWQRLDRILGYIYGKRKRAEEAILNQIAREGTLGKGERLG</sequence>
<reference evidence="1 2" key="1">
    <citation type="journal article" date="2015" name="Nature">
        <title>rRNA introns, odd ribosomes, and small enigmatic genomes across a large radiation of phyla.</title>
        <authorList>
            <person name="Brown C.T."/>
            <person name="Hug L.A."/>
            <person name="Thomas B.C."/>
            <person name="Sharon I."/>
            <person name="Castelle C.J."/>
            <person name="Singh A."/>
            <person name="Wilkins M.J."/>
            <person name="Williams K.H."/>
            <person name="Banfield J.F."/>
        </authorList>
    </citation>
    <scope>NUCLEOTIDE SEQUENCE [LARGE SCALE GENOMIC DNA]</scope>
</reference>
<dbReference type="AlphaFoldDB" id="A0A0G1S2M0"/>
<evidence type="ECO:0000313" key="2">
    <source>
        <dbReference type="Proteomes" id="UP000034502"/>
    </source>
</evidence>
<proteinExistence type="predicted"/>
<protein>
    <submittedName>
        <fullName evidence="1">Uncharacterized protein</fullName>
    </submittedName>
</protein>
<organism evidence="1 2">
    <name type="scientific">Candidatus Amesbacteria bacterium GW2011_GWC1_47_15</name>
    <dbReference type="NCBI Taxonomy" id="1618364"/>
    <lineage>
        <taxon>Bacteria</taxon>
        <taxon>Candidatus Amesiibacteriota</taxon>
    </lineage>
</organism>
<gene>
    <name evidence="1" type="ORF">UX86_C0020G0002</name>
</gene>
<evidence type="ECO:0000313" key="1">
    <source>
        <dbReference type="EMBL" id="KKU63611.1"/>
    </source>
</evidence>
<dbReference type="EMBL" id="LCNU01000020">
    <property type="protein sequence ID" value="KKU63611.1"/>
    <property type="molecule type" value="Genomic_DNA"/>
</dbReference>
<dbReference type="STRING" id="1618364.UX86_C0020G0002"/>
<accession>A0A0G1S2M0</accession>
<dbReference type="Proteomes" id="UP000034502">
    <property type="component" value="Unassembled WGS sequence"/>
</dbReference>
<name>A0A0G1S2M0_9BACT</name>
<comment type="caution">
    <text evidence="1">The sequence shown here is derived from an EMBL/GenBank/DDBJ whole genome shotgun (WGS) entry which is preliminary data.</text>
</comment>